<organism evidence="2 3">
    <name type="scientific">Chaetoceros tenuissimus</name>
    <dbReference type="NCBI Taxonomy" id="426638"/>
    <lineage>
        <taxon>Eukaryota</taxon>
        <taxon>Sar</taxon>
        <taxon>Stramenopiles</taxon>
        <taxon>Ochrophyta</taxon>
        <taxon>Bacillariophyta</taxon>
        <taxon>Coscinodiscophyceae</taxon>
        <taxon>Chaetocerotophycidae</taxon>
        <taxon>Chaetocerotales</taxon>
        <taxon>Chaetocerotaceae</taxon>
        <taxon>Chaetoceros</taxon>
    </lineage>
</organism>
<feature type="region of interest" description="Disordered" evidence="1">
    <location>
        <begin position="545"/>
        <end position="574"/>
    </location>
</feature>
<feature type="compositionally biased region" description="Low complexity" evidence="1">
    <location>
        <begin position="278"/>
        <end position="288"/>
    </location>
</feature>
<evidence type="ECO:0000313" key="3">
    <source>
        <dbReference type="Proteomes" id="UP001054902"/>
    </source>
</evidence>
<keyword evidence="3" id="KW-1185">Reference proteome</keyword>
<evidence type="ECO:0000313" key="2">
    <source>
        <dbReference type="EMBL" id="GFH62147.1"/>
    </source>
</evidence>
<comment type="caution">
    <text evidence="2">The sequence shown here is derived from an EMBL/GenBank/DDBJ whole genome shotgun (WGS) entry which is preliminary data.</text>
</comment>
<reference evidence="2 3" key="1">
    <citation type="journal article" date="2021" name="Sci. Rep.">
        <title>The genome of the diatom Chaetoceros tenuissimus carries an ancient integrated fragment of an extant virus.</title>
        <authorList>
            <person name="Hongo Y."/>
            <person name="Kimura K."/>
            <person name="Takaki Y."/>
            <person name="Yoshida Y."/>
            <person name="Baba S."/>
            <person name="Kobayashi G."/>
            <person name="Nagasaki K."/>
            <person name="Hano T."/>
            <person name="Tomaru Y."/>
        </authorList>
    </citation>
    <scope>NUCLEOTIDE SEQUENCE [LARGE SCALE GENOMIC DNA]</scope>
    <source>
        <strain evidence="2 3">NIES-3715</strain>
    </source>
</reference>
<accession>A0AAD3HFM2</accession>
<name>A0AAD3HFM2_9STRA</name>
<dbReference type="AlphaFoldDB" id="A0AAD3HFM2"/>
<feature type="region of interest" description="Disordered" evidence="1">
    <location>
        <begin position="685"/>
        <end position="720"/>
    </location>
</feature>
<gene>
    <name evidence="2" type="ORF">CTEN210_18623</name>
</gene>
<feature type="compositionally biased region" description="Acidic residues" evidence="1">
    <location>
        <begin position="260"/>
        <end position="270"/>
    </location>
</feature>
<feature type="compositionally biased region" description="Low complexity" evidence="1">
    <location>
        <begin position="546"/>
        <end position="559"/>
    </location>
</feature>
<proteinExistence type="predicted"/>
<feature type="region of interest" description="Disordered" evidence="1">
    <location>
        <begin position="257"/>
        <end position="296"/>
    </location>
</feature>
<dbReference type="Proteomes" id="UP001054902">
    <property type="component" value="Unassembled WGS sequence"/>
</dbReference>
<evidence type="ECO:0000256" key="1">
    <source>
        <dbReference type="SAM" id="MobiDB-lite"/>
    </source>
</evidence>
<sequence>MTPHPAIDISSKDILFPKGQDLNDLLRQNVQNPNFAGNYAQVSAKISSLVEMGPLPVAFIDHESKKICVSVAHFKPDDLEYRLVATLNLESSLLETRLFDLKGKESPSFFLNNLRYKDLIKGSFEAVDKIRISTKSTNDESLAAISAIALPVSLIPILSSVSYPIDPKIFLEKISLFLRDSNVTMTEKKNFRKVSDHVLDLFTFAASACLIEKDSLDSGCVKFTALEEVPEITLDRLEKFLKAVDYKITLEEDDYHNQLSEEEEEVESDDIYSRKSSRSIPLSSINDSPPAENKAETPAIEKLSKILLTGLVNQQENRIVVNSSSTHILEKENKEDLKEELLYFQSKDGENPETVVDPVTMKFYKNTVSGMAASLNKNSENSRVTPEGISIFGLKPRKEGGLKTANLEGLSEAVVKATLSDDQLKSLVTTKIELPESVFHLLELLKMFKVLLRTFAGPESYILRQYSSFLAEIQELQVDVHRLFEDEGDVFILSLIQAINTEVASFVNRCTKHKVIKISFDPISDHIRKGTFMNNCRISIPTLAQSSNSLNNSSNNSSSKSHKRKPQGNDTQIPGKRLKILVSSPYPDLVWNEWKTRANQQVRNQNGIHLPQMRNRTICPRFYFEGNCIHEKCVNSRGHFINLSSAEKSQIIALKNKCIECTNQAKMDPVQVLFDDFHMKSKYDSESEKVPLTKDEENCIQKEELSKPKEEKDDEEKATPHEEKVLKMIQKILNTPSPSFKESPFIFENTRKARIHNSKIIEKFDFDFKAAMESMERFVIHPGSKFRESELLEPLLRNHPDWEILKEIMDLGVDLGLDPSKTRDEATRLKDFEEALKKGNSGTMKDKLAQETVAKNQEKEVRYGRTIPITIECARQLKNGSLTPLGCAVQWTIKRKMKK</sequence>
<protein>
    <submittedName>
        <fullName evidence="2">Uncharacterized protein</fullName>
    </submittedName>
</protein>
<dbReference type="EMBL" id="BLLK01000078">
    <property type="protein sequence ID" value="GFH62147.1"/>
    <property type="molecule type" value="Genomic_DNA"/>
</dbReference>